<gene>
    <name evidence="7" type="ORF">AAHA92_02352</name>
</gene>
<dbReference type="SMART" id="SM00526">
    <property type="entry name" value="H15"/>
    <property type="match status" value="1"/>
</dbReference>
<dbReference type="SUPFAM" id="SSF46785">
    <property type="entry name" value="Winged helix' DNA-binding domain"/>
    <property type="match status" value="1"/>
</dbReference>
<dbReference type="SMART" id="SM00384">
    <property type="entry name" value="AT_hook"/>
    <property type="match status" value="3"/>
</dbReference>
<evidence type="ECO:0000259" key="6">
    <source>
        <dbReference type="PROSITE" id="PS51504"/>
    </source>
</evidence>
<dbReference type="PRINTS" id="PR00930">
    <property type="entry name" value="HIGHMOBLTYIY"/>
</dbReference>
<dbReference type="PRINTS" id="PR00929">
    <property type="entry name" value="ATHOOK"/>
</dbReference>
<keyword evidence="2" id="KW-0677">Repeat</keyword>
<comment type="caution">
    <text evidence="7">The sequence shown here is derived from an EMBL/GenBank/DDBJ whole genome shotgun (WGS) entry which is preliminary data.</text>
</comment>
<feature type="region of interest" description="Disordered" evidence="5">
    <location>
        <begin position="75"/>
        <end position="157"/>
    </location>
</feature>
<keyword evidence="8" id="KW-1185">Reference proteome</keyword>
<dbReference type="InterPro" id="IPR036388">
    <property type="entry name" value="WH-like_DNA-bd_sf"/>
</dbReference>
<dbReference type="PANTHER" id="PTHR11467">
    <property type="entry name" value="HISTONE H1"/>
    <property type="match status" value="1"/>
</dbReference>
<dbReference type="InterPro" id="IPR017956">
    <property type="entry name" value="AT_hook_DNA-bd_motif"/>
</dbReference>
<keyword evidence="4" id="KW-0539">Nucleus</keyword>
<dbReference type="InterPro" id="IPR000116">
    <property type="entry name" value="HMGA"/>
</dbReference>
<dbReference type="Proteomes" id="UP001567538">
    <property type="component" value="Unassembled WGS sequence"/>
</dbReference>
<accession>A0ABD1IHN6</accession>
<evidence type="ECO:0000313" key="8">
    <source>
        <dbReference type="Proteomes" id="UP001567538"/>
    </source>
</evidence>
<feature type="domain" description="H15" evidence="6">
    <location>
        <begin position="11"/>
        <end position="80"/>
    </location>
</feature>
<dbReference type="PANTHER" id="PTHR11467:SF162">
    <property type="entry name" value="HMG-Y-RELATED PROTEIN A"/>
    <property type="match status" value="1"/>
</dbReference>
<dbReference type="InterPro" id="IPR005818">
    <property type="entry name" value="Histone_H1/H5_H15"/>
</dbReference>
<dbReference type="EMBL" id="JBEAFC010000002">
    <property type="protein sequence ID" value="KAL1566786.1"/>
    <property type="molecule type" value="Genomic_DNA"/>
</dbReference>
<dbReference type="InterPro" id="IPR036390">
    <property type="entry name" value="WH_DNA-bd_sf"/>
</dbReference>
<dbReference type="GO" id="GO:0003677">
    <property type="term" value="F:DNA binding"/>
    <property type="evidence" value="ECO:0007669"/>
    <property type="project" value="UniProtKB-KW"/>
</dbReference>
<evidence type="ECO:0000256" key="2">
    <source>
        <dbReference type="ARBA" id="ARBA00022737"/>
    </source>
</evidence>
<name>A0ABD1IHN6_SALDI</name>
<proteinExistence type="predicted"/>
<dbReference type="AlphaFoldDB" id="A0ABD1IHN6"/>
<comment type="subcellular location">
    <subcellularLocation>
        <location evidence="1">Nucleus</location>
    </subcellularLocation>
</comment>
<sequence>MATEELTKPSSLPPYPQMIMEAIDAVKEADGTNKSTISQYIVAKYGEFGAPHTELLNHHLNAMKDSSELLFVKNNYLRPTSDGPVKRGRGRPPKPREAPPAGGGVAPPRPRGRPKKDPNAPPAPKKAKISAAAATPPSGRPRGRPKKVQPLQNGVEA</sequence>
<organism evidence="7 8">
    <name type="scientific">Salvia divinorum</name>
    <name type="common">Maria pastora</name>
    <name type="synonym">Diviner's sage</name>
    <dbReference type="NCBI Taxonomy" id="28513"/>
    <lineage>
        <taxon>Eukaryota</taxon>
        <taxon>Viridiplantae</taxon>
        <taxon>Streptophyta</taxon>
        <taxon>Embryophyta</taxon>
        <taxon>Tracheophyta</taxon>
        <taxon>Spermatophyta</taxon>
        <taxon>Magnoliopsida</taxon>
        <taxon>eudicotyledons</taxon>
        <taxon>Gunneridae</taxon>
        <taxon>Pentapetalae</taxon>
        <taxon>asterids</taxon>
        <taxon>lamiids</taxon>
        <taxon>Lamiales</taxon>
        <taxon>Lamiaceae</taxon>
        <taxon>Nepetoideae</taxon>
        <taxon>Mentheae</taxon>
        <taxon>Salviinae</taxon>
        <taxon>Salvia</taxon>
        <taxon>Salvia subgen. Calosphace</taxon>
    </lineage>
</organism>
<dbReference type="Gene3D" id="1.10.10.10">
    <property type="entry name" value="Winged helix-like DNA-binding domain superfamily/Winged helix DNA-binding domain"/>
    <property type="match status" value="1"/>
</dbReference>
<evidence type="ECO:0000256" key="4">
    <source>
        <dbReference type="ARBA" id="ARBA00023242"/>
    </source>
</evidence>
<keyword evidence="3" id="KW-0238">DNA-binding</keyword>
<dbReference type="Pfam" id="PF00538">
    <property type="entry name" value="Linker_histone"/>
    <property type="match status" value="1"/>
</dbReference>
<protein>
    <submittedName>
        <fullName evidence="7">HMG-Y-related protein A-like</fullName>
    </submittedName>
</protein>
<dbReference type="GO" id="GO:0005634">
    <property type="term" value="C:nucleus"/>
    <property type="evidence" value="ECO:0007669"/>
    <property type="project" value="UniProtKB-SubCell"/>
</dbReference>
<evidence type="ECO:0000256" key="1">
    <source>
        <dbReference type="ARBA" id="ARBA00004123"/>
    </source>
</evidence>
<evidence type="ECO:0000256" key="3">
    <source>
        <dbReference type="ARBA" id="ARBA00023125"/>
    </source>
</evidence>
<dbReference type="PROSITE" id="PS51504">
    <property type="entry name" value="H15"/>
    <property type="match status" value="1"/>
</dbReference>
<evidence type="ECO:0000313" key="7">
    <source>
        <dbReference type="EMBL" id="KAL1566786.1"/>
    </source>
</evidence>
<reference evidence="7 8" key="1">
    <citation type="submission" date="2024-06" db="EMBL/GenBank/DDBJ databases">
        <title>A chromosome level genome sequence of Diviner's sage (Salvia divinorum).</title>
        <authorList>
            <person name="Ford S.A."/>
            <person name="Ro D.-K."/>
            <person name="Ness R.W."/>
            <person name="Phillips M.A."/>
        </authorList>
    </citation>
    <scope>NUCLEOTIDE SEQUENCE [LARGE SCALE GENOMIC DNA]</scope>
    <source>
        <strain evidence="7">SAF-2024a</strain>
        <tissue evidence="7">Leaf</tissue>
    </source>
</reference>
<evidence type="ECO:0000256" key="5">
    <source>
        <dbReference type="SAM" id="MobiDB-lite"/>
    </source>
</evidence>